<proteinExistence type="predicted"/>
<evidence type="ECO:0000313" key="2">
    <source>
        <dbReference type="Proteomes" id="UP000663929"/>
    </source>
</evidence>
<dbReference type="AlphaFoldDB" id="A0A8A4TTF8"/>
<organism evidence="1 2">
    <name type="scientific">Sulfidibacter corallicola</name>
    <dbReference type="NCBI Taxonomy" id="2818388"/>
    <lineage>
        <taxon>Bacteria</taxon>
        <taxon>Pseudomonadati</taxon>
        <taxon>Acidobacteriota</taxon>
        <taxon>Holophagae</taxon>
        <taxon>Acanthopleuribacterales</taxon>
        <taxon>Acanthopleuribacteraceae</taxon>
        <taxon>Sulfidibacter</taxon>
    </lineage>
</organism>
<gene>
    <name evidence="1" type="ORF">J3U87_29940</name>
</gene>
<keyword evidence="2" id="KW-1185">Reference proteome</keyword>
<dbReference type="Proteomes" id="UP000663929">
    <property type="component" value="Chromosome"/>
</dbReference>
<reference evidence="1" key="1">
    <citation type="submission" date="2021-03" db="EMBL/GenBank/DDBJ databases">
        <title>Acanthopleuribacteraceae sp. M133.</title>
        <authorList>
            <person name="Wang G."/>
        </authorList>
    </citation>
    <scope>NUCLEOTIDE SEQUENCE</scope>
    <source>
        <strain evidence="1">M133</strain>
    </source>
</reference>
<dbReference type="KEGG" id="scor:J3U87_29940"/>
<accession>A0A8A4TTF8</accession>
<protein>
    <recommendedName>
        <fullName evidence="3">DUF2154 domain-containing protein</fullName>
    </recommendedName>
</protein>
<evidence type="ECO:0000313" key="1">
    <source>
        <dbReference type="EMBL" id="QTD49825.1"/>
    </source>
</evidence>
<sequence>MRHTIRHFFTTSPKVNQGPSRHVLTQITTLLCFGLFAISLPLTGQDQAPDAANADQGRVQTTTLAYGADPNIKIVFKGRAGNLELNHSGEAGTGKTVTDYQKGSGYSDYDRERQTLKWETRIPYTLNRLSKHIQKTAPYMRAELPQGAELDFQLRINSLGYGSLNFTDLNINRFRCNVSYGDVDISFPTENRSIVRGQAKFRMLAGDLELNQLGNLKADKIKINGGVGELFVDFGPKIYLETEVNLDMDIGNTELIFPKGTHVRIRGTSRDLSPFDMVKKEEYWEPRVFHPSSPVLNIKAKGPLGDLVITWK</sequence>
<name>A0A8A4TTF8_SULCO</name>
<evidence type="ECO:0008006" key="3">
    <source>
        <dbReference type="Google" id="ProtNLM"/>
    </source>
</evidence>
<dbReference type="RefSeq" id="WP_237379456.1">
    <property type="nucleotide sequence ID" value="NZ_CP071793.1"/>
</dbReference>
<dbReference type="EMBL" id="CP071793">
    <property type="protein sequence ID" value="QTD49825.1"/>
    <property type="molecule type" value="Genomic_DNA"/>
</dbReference>